<reference evidence="1 2" key="2">
    <citation type="submission" date="2020-07" db="EMBL/GenBank/DDBJ databases">
        <title>Genome assembly of wild tea tree DASZ reveals pedigree and selection history of tea varieties.</title>
        <authorList>
            <person name="Zhang W."/>
        </authorList>
    </citation>
    <scope>NUCLEOTIDE SEQUENCE [LARGE SCALE GENOMIC DNA]</scope>
    <source>
        <strain evidence="2">cv. G240</strain>
        <tissue evidence="1">Leaf</tissue>
    </source>
</reference>
<proteinExistence type="predicted"/>
<accession>A0A7J7GSC4</accession>
<protein>
    <submittedName>
        <fullName evidence="1">Uncharacterized protein</fullName>
    </submittedName>
</protein>
<name>A0A7J7GSC4_CAMSI</name>
<dbReference type="AlphaFoldDB" id="A0A7J7GSC4"/>
<reference evidence="2" key="1">
    <citation type="journal article" date="2020" name="Nat. Commun.">
        <title>Genome assembly of wild tea tree DASZ reveals pedigree and selection history of tea varieties.</title>
        <authorList>
            <person name="Zhang W."/>
            <person name="Zhang Y."/>
            <person name="Qiu H."/>
            <person name="Guo Y."/>
            <person name="Wan H."/>
            <person name="Zhang X."/>
            <person name="Scossa F."/>
            <person name="Alseekh S."/>
            <person name="Zhang Q."/>
            <person name="Wang P."/>
            <person name="Xu L."/>
            <person name="Schmidt M.H."/>
            <person name="Jia X."/>
            <person name="Li D."/>
            <person name="Zhu A."/>
            <person name="Guo F."/>
            <person name="Chen W."/>
            <person name="Ni D."/>
            <person name="Usadel B."/>
            <person name="Fernie A.R."/>
            <person name="Wen W."/>
        </authorList>
    </citation>
    <scope>NUCLEOTIDE SEQUENCE [LARGE SCALE GENOMIC DNA]</scope>
    <source>
        <strain evidence="2">cv. G240</strain>
    </source>
</reference>
<dbReference type="Proteomes" id="UP000593564">
    <property type="component" value="Unassembled WGS sequence"/>
</dbReference>
<evidence type="ECO:0000313" key="2">
    <source>
        <dbReference type="Proteomes" id="UP000593564"/>
    </source>
</evidence>
<keyword evidence="2" id="KW-1185">Reference proteome</keyword>
<comment type="caution">
    <text evidence="1">The sequence shown here is derived from an EMBL/GenBank/DDBJ whole genome shotgun (WGS) entry which is preliminary data.</text>
</comment>
<sequence>MAVEDEDGDIAIEFVPLEGDEEGLGSCLGSICSPYPLGNLDVSATERTMKARIRVMSKHWCLQQPDMLNDNKQGVHAQRHSTLQKQL</sequence>
<evidence type="ECO:0000313" key="1">
    <source>
        <dbReference type="EMBL" id="KAF5942396.1"/>
    </source>
</evidence>
<organism evidence="1 2">
    <name type="scientific">Camellia sinensis</name>
    <name type="common">Tea plant</name>
    <name type="synonym">Thea sinensis</name>
    <dbReference type="NCBI Taxonomy" id="4442"/>
    <lineage>
        <taxon>Eukaryota</taxon>
        <taxon>Viridiplantae</taxon>
        <taxon>Streptophyta</taxon>
        <taxon>Embryophyta</taxon>
        <taxon>Tracheophyta</taxon>
        <taxon>Spermatophyta</taxon>
        <taxon>Magnoliopsida</taxon>
        <taxon>eudicotyledons</taxon>
        <taxon>Gunneridae</taxon>
        <taxon>Pentapetalae</taxon>
        <taxon>asterids</taxon>
        <taxon>Ericales</taxon>
        <taxon>Theaceae</taxon>
        <taxon>Camellia</taxon>
    </lineage>
</organism>
<dbReference type="EMBL" id="JACBKZ010000009">
    <property type="protein sequence ID" value="KAF5942396.1"/>
    <property type="molecule type" value="Genomic_DNA"/>
</dbReference>
<gene>
    <name evidence="1" type="ORF">HYC85_020038</name>
</gene>